<evidence type="ECO:0000256" key="1">
    <source>
        <dbReference type="SAM" id="MobiDB-lite"/>
    </source>
</evidence>
<name>A0A0P1BTC8_9BASI</name>
<sequence>MDDLGPSHLSLSSGDVGARPDSTPPQTPQEIKLDVAPRPSQNAASDMPLDASPAAPSELTHPSSEPGSPPFDPTPRRIGAAKSVDAHGASPAAQGLALKSTATPKESQSEAHEQEHQGDAASPASPTSPAQSSNTPLLGPTSSRNDDGAYEVGTHQSVPPSTAFEPQANQTVETSHRERPTRPTLDPSLPDADLLGDSSSGSKPSHWRAKVGLPQANTSSQVLTADSSTPSSSGNAHPLKDLKAQSANLTGPQRSSTTPIASGLDRDVSGNRSNASAPPQPTISPSAVAETPVASTTVVTTIEASATVSTVQQVFSTSVSTPKDEPSVTLIKVVEITTTPASPTVKGGKLNNPSGALGASWMERLDLQVIFTTVFVVAMSVAAFGAL</sequence>
<feature type="compositionally biased region" description="Polar residues" evidence="1">
    <location>
        <begin position="215"/>
        <end position="235"/>
    </location>
</feature>
<dbReference type="Proteomes" id="UP000054845">
    <property type="component" value="Unassembled WGS sequence"/>
</dbReference>
<dbReference type="OrthoDB" id="10464284at2759"/>
<reference evidence="4" key="1">
    <citation type="submission" date="2014-09" db="EMBL/GenBank/DDBJ databases">
        <authorList>
            <person name="Sharma Rahul"/>
            <person name="Thines Marco"/>
        </authorList>
    </citation>
    <scope>NUCLEOTIDE SEQUENCE [LARGE SCALE GENOMIC DNA]</scope>
</reference>
<feature type="compositionally biased region" description="Basic and acidic residues" evidence="1">
    <location>
        <begin position="107"/>
        <end position="118"/>
    </location>
</feature>
<feature type="transmembrane region" description="Helical" evidence="2">
    <location>
        <begin position="367"/>
        <end position="386"/>
    </location>
</feature>
<keyword evidence="2" id="KW-0812">Transmembrane</keyword>
<keyword evidence="4" id="KW-1185">Reference proteome</keyword>
<evidence type="ECO:0000313" key="3">
    <source>
        <dbReference type="EMBL" id="CEH19542.1"/>
    </source>
</evidence>
<keyword evidence="2" id="KW-1133">Transmembrane helix</keyword>
<feature type="compositionally biased region" description="Polar residues" evidence="1">
    <location>
        <begin position="245"/>
        <end position="260"/>
    </location>
</feature>
<keyword evidence="2" id="KW-0472">Membrane</keyword>
<dbReference type="EMBL" id="CCYA01000389">
    <property type="protein sequence ID" value="CEH19542.1"/>
    <property type="molecule type" value="Genomic_DNA"/>
</dbReference>
<evidence type="ECO:0000256" key="2">
    <source>
        <dbReference type="SAM" id="Phobius"/>
    </source>
</evidence>
<feature type="compositionally biased region" description="Low complexity" evidence="1">
    <location>
        <begin position="183"/>
        <end position="204"/>
    </location>
</feature>
<accession>A0A0P1BTC8</accession>
<evidence type="ECO:0000313" key="4">
    <source>
        <dbReference type="Proteomes" id="UP000054845"/>
    </source>
</evidence>
<dbReference type="AlphaFoldDB" id="A0A0P1BTC8"/>
<dbReference type="STRING" id="401625.A0A0P1BTC8"/>
<protein>
    <submittedName>
        <fullName evidence="3">Uncharacterized protein</fullName>
    </submittedName>
</protein>
<proteinExistence type="predicted"/>
<organism evidence="3 4">
    <name type="scientific">Ceraceosorus bombacis</name>
    <dbReference type="NCBI Taxonomy" id="401625"/>
    <lineage>
        <taxon>Eukaryota</taxon>
        <taxon>Fungi</taxon>
        <taxon>Dikarya</taxon>
        <taxon>Basidiomycota</taxon>
        <taxon>Ustilaginomycotina</taxon>
        <taxon>Exobasidiomycetes</taxon>
        <taxon>Ceraceosorales</taxon>
        <taxon>Ceraceosoraceae</taxon>
        <taxon>Ceraceosorus</taxon>
    </lineage>
</organism>
<feature type="region of interest" description="Disordered" evidence="1">
    <location>
        <begin position="1"/>
        <end position="289"/>
    </location>
</feature>
<feature type="compositionally biased region" description="Low complexity" evidence="1">
    <location>
        <begin position="120"/>
        <end position="136"/>
    </location>
</feature>